<evidence type="ECO:0000313" key="2">
    <source>
        <dbReference type="Proteomes" id="UP001418222"/>
    </source>
</evidence>
<reference evidence="1 2" key="1">
    <citation type="journal article" date="2022" name="Nat. Plants">
        <title>Genomes of leafy and leafless Platanthera orchids illuminate the evolution of mycoheterotrophy.</title>
        <authorList>
            <person name="Li M.H."/>
            <person name="Liu K.W."/>
            <person name="Li Z."/>
            <person name="Lu H.C."/>
            <person name="Ye Q.L."/>
            <person name="Zhang D."/>
            <person name="Wang J.Y."/>
            <person name="Li Y.F."/>
            <person name="Zhong Z.M."/>
            <person name="Liu X."/>
            <person name="Yu X."/>
            <person name="Liu D.K."/>
            <person name="Tu X.D."/>
            <person name="Liu B."/>
            <person name="Hao Y."/>
            <person name="Liao X.Y."/>
            <person name="Jiang Y.T."/>
            <person name="Sun W.H."/>
            <person name="Chen J."/>
            <person name="Chen Y.Q."/>
            <person name="Ai Y."/>
            <person name="Zhai J.W."/>
            <person name="Wu S.S."/>
            <person name="Zhou Z."/>
            <person name="Hsiao Y.Y."/>
            <person name="Wu W.L."/>
            <person name="Chen Y.Y."/>
            <person name="Lin Y.F."/>
            <person name="Hsu J.L."/>
            <person name="Li C.Y."/>
            <person name="Wang Z.W."/>
            <person name="Zhao X."/>
            <person name="Zhong W.Y."/>
            <person name="Ma X.K."/>
            <person name="Ma L."/>
            <person name="Huang J."/>
            <person name="Chen G.Z."/>
            <person name="Huang M.Z."/>
            <person name="Huang L."/>
            <person name="Peng D.H."/>
            <person name="Luo Y.B."/>
            <person name="Zou S.Q."/>
            <person name="Chen S.P."/>
            <person name="Lan S."/>
            <person name="Tsai W.C."/>
            <person name="Van de Peer Y."/>
            <person name="Liu Z.J."/>
        </authorList>
    </citation>
    <scope>NUCLEOTIDE SEQUENCE [LARGE SCALE GENOMIC DNA]</scope>
    <source>
        <strain evidence="1">Lor287</strain>
    </source>
</reference>
<gene>
    <name evidence="1" type="ORF">KSP39_PZI016368</name>
</gene>
<dbReference type="GO" id="GO:0005634">
    <property type="term" value="C:nucleus"/>
    <property type="evidence" value="ECO:0007669"/>
    <property type="project" value="InterPro"/>
</dbReference>
<evidence type="ECO:0008006" key="3">
    <source>
        <dbReference type="Google" id="ProtNLM"/>
    </source>
</evidence>
<keyword evidence="2" id="KW-1185">Reference proteome</keyword>
<dbReference type="AlphaFoldDB" id="A0AAP0B7L5"/>
<name>A0AAP0B7L5_9ASPA</name>
<dbReference type="EMBL" id="JBBWWQ010000014">
    <property type="protein sequence ID" value="KAK8931054.1"/>
    <property type="molecule type" value="Genomic_DNA"/>
</dbReference>
<dbReference type="GO" id="GO:0072686">
    <property type="term" value="C:mitotic spindle"/>
    <property type="evidence" value="ECO:0007669"/>
    <property type="project" value="TreeGrafter"/>
</dbReference>
<dbReference type="Pfam" id="PF03568">
    <property type="entry name" value="Separin_C"/>
    <property type="match status" value="1"/>
</dbReference>
<dbReference type="GO" id="GO:0004197">
    <property type="term" value="F:cysteine-type endopeptidase activity"/>
    <property type="evidence" value="ECO:0007669"/>
    <property type="project" value="InterPro"/>
</dbReference>
<dbReference type="InterPro" id="IPR005314">
    <property type="entry name" value="Peptidase_C50"/>
</dbReference>
<dbReference type="GO" id="GO:0005737">
    <property type="term" value="C:cytoplasm"/>
    <property type="evidence" value="ECO:0007669"/>
    <property type="project" value="TreeGrafter"/>
</dbReference>
<dbReference type="Proteomes" id="UP001418222">
    <property type="component" value="Unassembled WGS sequence"/>
</dbReference>
<organism evidence="1 2">
    <name type="scientific">Platanthera zijinensis</name>
    <dbReference type="NCBI Taxonomy" id="2320716"/>
    <lineage>
        <taxon>Eukaryota</taxon>
        <taxon>Viridiplantae</taxon>
        <taxon>Streptophyta</taxon>
        <taxon>Embryophyta</taxon>
        <taxon>Tracheophyta</taxon>
        <taxon>Spermatophyta</taxon>
        <taxon>Magnoliopsida</taxon>
        <taxon>Liliopsida</taxon>
        <taxon>Asparagales</taxon>
        <taxon>Orchidaceae</taxon>
        <taxon>Orchidoideae</taxon>
        <taxon>Orchideae</taxon>
        <taxon>Orchidinae</taxon>
        <taxon>Platanthera</taxon>
    </lineage>
</organism>
<proteinExistence type="predicted"/>
<accession>A0AAP0B7L5</accession>
<dbReference type="GO" id="GO:0006508">
    <property type="term" value="P:proteolysis"/>
    <property type="evidence" value="ECO:0007669"/>
    <property type="project" value="InterPro"/>
</dbReference>
<protein>
    <recommendedName>
        <fullName evidence="3">Separase</fullName>
    </recommendedName>
</protein>
<dbReference type="PANTHER" id="PTHR12792:SF0">
    <property type="entry name" value="SEPARIN"/>
    <property type="match status" value="1"/>
</dbReference>
<dbReference type="PANTHER" id="PTHR12792">
    <property type="entry name" value="EXTRA SPINDLE POLES 1-RELATED"/>
    <property type="match status" value="1"/>
</dbReference>
<sequence length="127" mass="14315">MLFSISIGMKYIHENSFVKLDRCAATFLMGCSNGSLKQRGCNAPEGTPLSYLFTNSSVIIANLWEVTDRDIIRFSKAMLNSWMQDSIPSCSKYEEKLRVVSFIPKARRSYKLPTLVEATIVSYGMPT</sequence>
<comment type="caution">
    <text evidence="1">The sequence shown here is derived from an EMBL/GenBank/DDBJ whole genome shotgun (WGS) entry which is preliminary data.</text>
</comment>
<dbReference type="GO" id="GO:0051307">
    <property type="term" value="P:meiotic chromosome separation"/>
    <property type="evidence" value="ECO:0007669"/>
    <property type="project" value="TreeGrafter"/>
</dbReference>
<evidence type="ECO:0000313" key="1">
    <source>
        <dbReference type="EMBL" id="KAK8931054.1"/>
    </source>
</evidence>